<sequence length="280" mass="33004">MKFLKPNSVSGEIMNLLDEAKEKVIIVSPYCKFDKWYKLVKKLKDLQSRNIEIEFYIRDNEPETLEQVLKIGIVPICIPNLHAKVYLNEKTAIVTSMNLLLSSEINSLDLGYMTSTKEEYLELIDFYETYLKRNFLSSNDDNHNDDWKDRLLNLLRDKFKKINAFEDENKIFFKTSSNNYEVFISNEYQRNTLRMTGIISGSEYEYANSIADELDKNNLVFEIMRGRNRHYDSIWATLDINLKASNINDVNNIESRNVVNAVVDYISQIEEIKEYCYKNR</sequence>
<name>A0A1H6AH86_9FLAO</name>
<dbReference type="Gene3D" id="3.30.870.10">
    <property type="entry name" value="Endonuclease Chain A"/>
    <property type="match status" value="1"/>
</dbReference>
<protein>
    <recommendedName>
        <fullName evidence="3">PLD-like domain-containing protein</fullName>
    </recommendedName>
</protein>
<keyword evidence="2" id="KW-1185">Reference proteome</keyword>
<proteinExistence type="predicted"/>
<evidence type="ECO:0000313" key="1">
    <source>
        <dbReference type="EMBL" id="SEG47752.1"/>
    </source>
</evidence>
<evidence type="ECO:0000313" key="2">
    <source>
        <dbReference type="Proteomes" id="UP000236737"/>
    </source>
</evidence>
<evidence type="ECO:0008006" key="3">
    <source>
        <dbReference type="Google" id="ProtNLM"/>
    </source>
</evidence>
<reference evidence="2" key="1">
    <citation type="submission" date="2016-10" db="EMBL/GenBank/DDBJ databases">
        <authorList>
            <person name="Varghese N."/>
            <person name="Submissions S."/>
        </authorList>
    </citation>
    <scope>NUCLEOTIDE SEQUENCE [LARGE SCALE GENOMIC DNA]</scope>
    <source>
        <strain evidence="2">CGMCC 1.9230</strain>
    </source>
</reference>
<dbReference type="RefSeq" id="WP_104000861.1">
    <property type="nucleotide sequence ID" value="NZ_FNVP01000016.1"/>
</dbReference>
<dbReference type="OrthoDB" id="5500241at2"/>
<organism evidence="1 2">
    <name type="scientific">Flavobacterium urumqiense</name>
    <dbReference type="NCBI Taxonomy" id="935224"/>
    <lineage>
        <taxon>Bacteria</taxon>
        <taxon>Pseudomonadati</taxon>
        <taxon>Bacteroidota</taxon>
        <taxon>Flavobacteriia</taxon>
        <taxon>Flavobacteriales</taxon>
        <taxon>Flavobacteriaceae</taxon>
        <taxon>Flavobacterium</taxon>
    </lineage>
</organism>
<gene>
    <name evidence="1" type="ORF">SAMN04488130_11611</name>
</gene>
<dbReference type="Proteomes" id="UP000236737">
    <property type="component" value="Unassembled WGS sequence"/>
</dbReference>
<dbReference type="SUPFAM" id="SSF56024">
    <property type="entry name" value="Phospholipase D/nuclease"/>
    <property type="match status" value="1"/>
</dbReference>
<dbReference type="EMBL" id="FNVP01000016">
    <property type="protein sequence ID" value="SEG47752.1"/>
    <property type="molecule type" value="Genomic_DNA"/>
</dbReference>
<dbReference type="AlphaFoldDB" id="A0A1H6AH86"/>
<accession>A0A1H6AH86</accession>